<proteinExistence type="predicted"/>
<sequence>MNDITITYGINQYHVIDITQAVLQTCLNDNILLIKRGTDFNDFGGDPHFGQTKTLFVKYCQNGKVYHKFYGERCNFDIKIDFNNSVNDSLNDFIRSKIAVIYVYYERIDEQKNQTNLAYFIKYAMDKNLWYDLDITYLFVINGHQCEVVIPSYHNVHILKEDNCSDWEGWANGIKYFEKTFQCPIWQSFDYLCTINAGTIGPIMESNTNDHWLFPFYKKIKINNAVICSPCISFFSPYHQTGPGQRVVPIFTLIKIDEKIIKHLMHDKVKNINNESLYRGEEYYNTVFGPKKNKEDAILTGEYGLSKILIDNGYRVTSLLYDDNIDVNDRSNWGINNFTEPDRFRSFNGVFLPLSTIFIKNVWRMSGDVISYASLPVLYHECVDFVHRKLGMVDIFRDVNVDYRYDLLPLEKYVAYGTGEKYYQDFLCAEELILHVKSGKDCRSCAIYAHYDQDNLIKDYVIQAINTLIYLGYEVLFFTASDTLKNVSILPCKTFFVKNEGHGTDMKIWLRACQHIMFSDAKYEWIMFLNDSLLLPINGINNFKNTIDEMRQKSDFWGHWDSPECVPHIICAVVEFKFKMIKDVVMFFQEAIEKCTSKGDYIQILEVNFSNNLVSKGYVGNVVIDEKTLSGKEGLTCPIFNPYIIRQWINNPRSFAIKWKYCIRYLESQCVSPEFRYLARFLHFGPYGLKLDIEECGMFPSSFTFVPK</sequence>
<protein>
    <submittedName>
        <fullName evidence="1">Uncharacterized protein</fullName>
    </submittedName>
</protein>
<accession>A0A6C0C8A7</accession>
<dbReference type="AlphaFoldDB" id="A0A6C0C8A7"/>
<reference evidence="1" key="1">
    <citation type="journal article" date="2020" name="Nature">
        <title>Giant virus diversity and host interactions through global metagenomics.</title>
        <authorList>
            <person name="Schulz F."/>
            <person name="Roux S."/>
            <person name="Paez-Espino D."/>
            <person name="Jungbluth S."/>
            <person name="Walsh D.A."/>
            <person name="Denef V.J."/>
            <person name="McMahon K.D."/>
            <person name="Konstantinidis K.T."/>
            <person name="Eloe-Fadrosh E.A."/>
            <person name="Kyrpides N.C."/>
            <person name="Woyke T."/>
        </authorList>
    </citation>
    <scope>NUCLEOTIDE SEQUENCE</scope>
    <source>
        <strain evidence="1">GVMAG-M-3300020192-26</strain>
    </source>
</reference>
<organism evidence="1">
    <name type="scientific">viral metagenome</name>
    <dbReference type="NCBI Taxonomy" id="1070528"/>
    <lineage>
        <taxon>unclassified sequences</taxon>
        <taxon>metagenomes</taxon>
        <taxon>organismal metagenomes</taxon>
    </lineage>
</organism>
<dbReference type="EMBL" id="MN739352">
    <property type="protein sequence ID" value="QHS99984.1"/>
    <property type="molecule type" value="Genomic_DNA"/>
</dbReference>
<evidence type="ECO:0000313" key="1">
    <source>
        <dbReference type="EMBL" id="QHS99984.1"/>
    </source>
</evidence>
<name>A0A6C0C8A7_9ZZZZ</name>